<dbReference type="EMBL" id="HBUE01083747">
    <property type="protein sequence ID" value="CAG6478736.1"/>
    <property type="molecule type" value="Transcribed_RNA"/>
</dbReference>
<dbReference type="EMBL" id="HBUE01234487">
    <property type="protein sequence ID" value="CAG6546419.1"/>
    <property type="molecule type" value="Transcribed_RNA"/>
</dbReference>
<dbReference type="EMBL" id="HBUE01083746">
    <property type="protein sequence ID" value="CAG6478733.1"/>
    <property type="molecule type" value="Transcribed_RNA"/>
</dbReference>
<dbReference type="AlphaFoldDB" id="A0A8D8I314"/>
<dbReference type="EMBL" id="HBUE01341375">
    <property type="protein sequence ID" value="CAG6598594.1"/>
    <property type="molecule type" value="Transcribed_RNA"/>
</dbReference>
<accession>A0A8D8I314</accession>
<proteinExistence type="predicted"/>
<organism evidence="1">
    <name type="scientific">Culex pipiens</name>
    <name type="common">House mosquito</name>
    <dbReference type="NCBI Taxonomy" id="7175"/>
    <lineage>
        <taxon>Eukaryota</taxon>
        <taxon>Metazoa</taxon>
        <taxon>Ecdysozoa</taxon>
        <taxon>Arthropoda</taxon>
        <taxon>Hexapoda</taxon>
        <taxon>Insecta</taxon>
        <taxon>Pterygota</taxon>
        <taxon>Neoptera</taxon>
        <taxon>Endopterygota</taxon>
        <taxon>Diptera</taxon>
        <taxon>Nematocera</taxon>
        <taxon>Culicoidea</taxon>
        <taxon>Culicidae</taxon>
        <taxon>Culicinae</taxon>
        <taxon>Culicini</taxon>
        <taxon>Culex</taxon>
        <taxon>Culex</taxon>
    </lineage>
</organism>
<dbReference type="EMBL" id="HBUE01341376">
    <property type="protein sequence ID" value="CAG6598599.1"/>
    <property type="molecule type" value="Transcribed_RNA"/>
</dbReference>
<evidence type="ECO:0000313" key="1">
    <source>
        <dbReference type="EMBL" id="CAG6546419.1"/>
    </source>
</evidence>
<sequence length="111" mass="11145">MVTGFVVVCSGGCRTTPAVSCGSLLFGTFWWTATAGHGSTRRRMPAGRGAFTGTLVVLKGVGAECIQPMSSVGGPRLRPATSGPVTPDWVGAAAGAAATSTTGTVRGRRFG</sequence>
<dbReference type="EMBL" id="HBUE01234488">
    <property type="protein sequence ID" value="CAG6546424.1"/>
    <property type="molecule type" value="Transcribed_RNA"/>
</dbReference>
<reference evidence="1" key="1">
    <citation type="submission" date="2021-05" db="EMBL/GenBank/DDBJ databases">
        <authorList>
            <person name="Alioto T."/>
            <person name="Alioto T."/>
            <person name="Gomez Garrido J."/>
        </authorList>
    </citation>
    <scope>NUCLEOTIDE SEQUENCE</scope>
</reference>
<name>A0A8D8I314_CULPI</name>
<protein>
    <submittedName>
        <fullName evidence="1">(northern house mosquito) hypothetical protein</fullName>
    </submittedName>
</protein>